<evidence type="ECO:0000313" key="2">
    <source>
        <dbReference type="EMBL" id="KAJ4135022.1"/>
    </source>
</evidence>
<dbReference type="InterPro" id="IPR036374">
    <property type="entry name" value="OxRdtase_Mopterin-bd_sf"/>
</dbReference>
<sequence>MAKLTPNSPIPLIDASSHQISIQGTVSNALNLSIADLQSFDQHSMICALQCAGNRRHAMRTTIKEVQGIDWFDGAVMNCRWTGPRLRDVLLKAGISLGEDEKKKAQVEFACHQNPSPEEEWFGTSIPLEKAMAEEADVIIALEVSISLHIVLSLTD</sequence>
<evidence type="ECO:0000259" key="1">
    <source>
        <dbReference type="Pfam" id="PF00174"/>
    </source>
</evidence>
<keyword evidence="3" id="KW-1185">Reference proteome</keyword>
<protein>
    <recommendedName>
        <fullName evidence="1">Oxidoreductase molybdopterin-binding domain-containing protein</fullName>
    </recommendedName>
</protein>
<dbReference type="Proteomes" id="UP001152024">
    <property type="component" value="Unassembled WGS sequence"/>
</dbReference>
<dbReference type="Gene3D" id="3.90.420.10">
    <property type="entry name" value="Oxidoreductase, molybdopterin-binding domain"/>
    <property type="match status" value="1"/>
</dbReference>
<reference evidence="2" key="1">
    <citation type="submission" date="2022-09" db="EMBL/GenBank/DDBJ databases">
        <title>Fusarium specimens isolated from Avocado Roots.</title>
        <authorList>
            <person name="Stajich J."/>
            <person name="Roper C."/>
            <person name="Heimlech-Rivalta G."/>
        </authorList>
    </citation>
    <scope>NUCLEOTIDE SEQUENCE</scope>
    <source>
        <strain evidence="2">CF00095</strain>
    </source>
</reference>
<feature type="domain" description="Oxidoreductase molybdopterin-binding" evidence="1">
    <location>
        <begin position="8"/>
        <end position="144"/>
    </location>
</feature>
<evidence type="ECO:0000313" key="3">
    <source>
        <dbReference type="Proteomes" id="UP001152024"/>
    </source>
</evidence>
<dbReference type="PANTHER" id="PTHR19372">
    <property type="entry name" value="SULFITE REDUCTASE"/>
    <property type="match status" value="1"/>
</dbReference>
<comment type="caution">
    <text evidence="2">The sequence shown here is derived from an EMBL/GenBank/DDBJ whole genome shotgun (WGS) entry which is preliminary data.</text>
</comment>
<dbReference type="EMBL" id="JAOQBH010000006">
    <property type="protein sequence ID" value="KAJ4135022.1"/>
    <property type="molecule type" value="Genomic_DNA"/>
</dbReference>
<organism evidence="2 3">
    <name type="scientific">Fusarium equiseti</name>
    <name type="common">Fusarium scirpi</name>
    <dbReference type="NCBI Taxonomy" id="61235"/>
    <lineage>
        <taxon>Eukaryota</taxon>
        <taxon>Fungi</taxon>
        <taxon>Dikarya</taxon>
        <taxon>Ascomycota</taxon>
        <taxon>Pezizomycotina</taxon>
        <taxon>Sordariomycetes</taxon>
        <taxon>Hypocreomycetidae</taxon>
        <taxon>Hypocreales</taxon>
        <taxon>Nectriaceae</taxon>
        <taxon>Fusarium</taxon>
        <taxon>Fusarium incarnatum-equiseti species complex</taxon>
    </lineage>
</organism>
<dbReference type="Pfam" id="PF00174">
    <property type="entry name" value="Oxidored_molyb"/>
    <property type="match status" value="1"/>
</dbReference>
<dbReference type="InterPro" id="IPR000572">
    <property type="entry name" value="OxRdtase_Mopterin-bd_dom"/>
</dbReference>
<name>A0ABQ8RGR4_FUSEQ</name>
<dbReference type="SUPFAM" id="SSF56524">
    <property type="entry name" value="Oxidoreductase molybdopterin-binding domain"/>
    <property type="match status" value="1"/>
</dbReference>
<dbReference type="PANTHER" id="PTHR19372:SF7">
    <property type="entry name" value="SULFITE OXIDASE, MITOCHONDRIAL"/>
    <property type="match status" value="1"/>
</dbReference>
<accession>A0ABQ8RGR4</accession>
<proteinExistence type="predicted"/>
<gene>
    <name evidence="2" type="ORF">NW768_004632</name>
</gene>